<dbReference type="RefSeq" id="WP_238249253.1">
    <property type="nucleotide sequence ID" value="NZ_BPQX01000028.1"/>
</dbReference>
<evidence type="ECO:0000313" key="2">
    <source>
        <dbReference type="EMBL" id="MDQ0444038.1"/>
    </source>
</evidence>
<name>A0ABU0HNY4_9HYPH</name>
<gene>
    <name evidence="2" type="ORF">QO016_003546</name>
</gene>
<dbReference type="Proteomes" id="UP001236369">
    <property type="component" value="Unassembled WGS sequence"/>
</dbReference>
<evidence type="ECO:0000313" key="3">
    <source>
        <dbReference type="Proteomes" id="UP001236369"/>
    </source>
</evidence>
<keyword evidence="1" id="KW-0472">Membrane</keyword>
<protein>
    <submittedName>
        <fullName evidence="2">Uncharacterized protein</fullName>
    </submittedName>
</protein>
<proteinExistence type="predicted"/>
<keyword evidence="3" id="KW-1185">Reference proteome</keyword>
<reference evidence="2 3" key="1">
    <citation type="submission" date="2023-07" db="EMBL/GenBank/DDBJ databases">
        <title>Genomic Encyclopedia of Type Strains, Phase IV (KMG-IV): sequencing the most valuable type-strain genomes for metagenomic binning, comparative biology and taxonomic classification.</title>
        <authorList>
            <person name="Goeker M."/>
        </authorList>
    </citation>
    <scope>NUCLEOTIDE SEQUENCE [LARGE SCALE GENOMIC DNA]</scope>
    <source>
        <strain evidence="2 3">DSM 19562</strain>
    </source>
</reference>
<feature type="transmembrane region" description="Helical" evidence="1">
    <location>
        <begin position="37"/>
        <end position="60"/>
    </location>
</feature>
<keyword evidence="1" id="KW-0812">Transmembrane</keyword>
<comment type="caution">
    <text evidence="2">The sequence shown here is derived from an EMBL/GenBank/DDBJ whole genome shotgun (WGS) entry which is preliminary data.</text>
</comment>
<evidence type="ECO:0000256" key="1">
    <source>
        <dbReference type="SAM" id="Phobius"/>
    </source>
</evidence>
<organism evidence="2 3">
    <name type="scientific">Methylobacterium persicinum</name>
    <dbReference type="NCBI Taxonomy" id="374426"/>
    <lineage>
        <taxon>Bacteria</taxon>
        <taxon>Pseudomonadati</taxon>
        <taxon>Pseudomonadota</taxon>
        <taxon>Alphaproteobacteria</taxon>
        <taxon>Hyphomicrobiales</taxon>
        <taxon>Methylobacteriaceae</taxon>
        <taxon>Methylobacterium</taxon>
    </lineage>
</organism>
<dbReference type="EMBL" id="JAUSVV010000009">
    <property type="protein sequence ID" value="MDQ0444038.1"/>
    <property type="molecule type" value="Genomic_DNA"/>
</dbReference>
<keyword evidence="1" id="KW-1133">Transmembrane helix</keyword>
<accession>A0ABU0HNY4</accession>
<sequence length="61" mass="6549">MNHDVCDTRHEALIRFERAAGLALACEAEEERTPARFVMAPAAFAVATLATAVAATVTYLI</sequence>